<reference evidence="2 3" key="1">
    <citation type="journal article" date="2020" name="Microorganisms">
        <title>Reliable Identification of Environmental Pseudomonas Isolates Using the rpoD Gene.</title>
        <authorList>
            <consortium name="The Broad Institute Genome Sequencing Platform"/>
            <person name="Girard L."/>
            <person name="Lood C."/>
            <person name="Rokni-Zadeh H."/>
            <person name="van Noort V."/>
            <person name="Lavigne R."/>
            <person name="De Mot R."/>
        </authorList>
    </citation>
    <scope>NUCLEOTIDE SEQUENCE [LARGE SCALE GENOMIC DNA]</scope>
    <source>
        <strain evidence="2 3">RW7P2</strain>
    </source>
</reference>
<gene>
    <name evidence="2" type="ORF">HU747_08535</name>
</gene>
<keyword evidence="1" id="KW-0732">Signal</keyword>
<keyword evidence="3" id="KW-1185">Reference proteome</keyword>
<accession>A0ABR6V5K1</accession>
<evidence type="ECO:0000313" key="2">
    <source>
        <dbReference type="EMBL" id="MBC3475649.1"/>
    </source>
</evidence>
<dbReference type="EMBL" id="JABWRS010000005">
    <property type="protein sequence ID" value="MBC3475649.1"/>
    <property type="molecule type" value="Genomic_DNA"/>
</dbReference>
<proteinExistence type="predicted"/>
<evidence type="ECO:0000313" key="3">
    <source>
        <dbReference type="Proteomes" id="UP000628086"/>
    </source>
</evidence>
<organism evidence="2 3">
    <name type="scientific">Pseudomonas taiwanensis</name>
    <dbReference type="NCBI Taxonomy" id="470150"/>
    <lineage>
        <taxon>Bacteria</taxon>
        <taxon>Pseudomonadati</taxon>
        <taxon>Pseudomonadota</taxon>
        <taxon>Gammaproteobacteria</taxon>
        <taxon>Pseudomonadales</taxon>
        <taxon>Pseudomonadaceae</taxon>
        <taxon>Pseudomonas</taxon>
    </lineage>
</organism>
<evidence type="ECO:0000256" key="1">
    <source>
        <dbReference type="SAM" id="SignalP"/>
    </source>
</evidence>
<sequence length="288" mass="31864">MTMRTLITCFTAIVVSFNTLAADMNARDFIAAPDGTVLSAYYLSYSHSTRYRGDSDIYKNAKATVSAFAFRQVLYTDLCGVICTPQFVIPYVDIDSRSPGQMGSRSGSGVGDPQIGGTLFLVNNPSTQTYSGFMTLLTVPIGEYHSQSPDVSPGGNRWVLDLLYNYTQGFGERWVVEADIEALLFGKNDDYYGESLEQKPVFRLQTFLSYAFTDNTYGALRFIQGHGGEARFDGATLADTEQDYTQLGLELGNKLDKKNQLMLALTKDLDSSNTFQGAQALLRFVHVY</sequence>
<dbReference type="InterPro" id="IPR025737">
    <property type="entry name" value="FApF"/>
</dbReference>
<feature type="chain" id="PRO_5046146772" evidence="1">
    <location>
        <begin position="22"/>
        <end position="288"/>
    </location>
</feature>
<dbReference type="Proteomes" id="UP000628086">
    <property type="component" value="Unassembled WGS sequence"/>
</dbReference>
<feature type="signal peptide" evidence="1">
    <location>
        <begin position="1"/>
        <end position="21"/>
    </location>
</feature>
<protein>
    <submittedName>
        <fullName evidence="2">Transporter</fullName>
    </submittedName>
</protein>
<dbReference type="Pfam" id="PF13557">
    <property type="entry name" value="Phenol_MetA_deg"/>
    <property type="match status" value="1"/>
</dbReference>
<comment type="caution">
    <text evidence="2">The sequence shown here is derived from an EMBL/GenBank/DDBJ whole genome shotgun (WGS) entry which is preliminary data.</text>
</comment>
<name>A0ABR6V5K1_9PSED</name>